<protein>
    <submittedName>
        <fullName evidence="1">Uncharacterized protein</fullName>
    </submittedName>
</protein>
<reference evidence="1" key="2">
    <citation type="journal article" date="2015" name="Fish Shellfish Immunol.">
        <title>Early steps in the European eel (Anguilla anguilla)-Vibrio vulnificus interaction in the gills: Role of the RtxA13 toxin.</title>
        <authorList>
            <person name="Callol A."/>
            <person name="Pajuelo D."/>
            <person name="Ebbesson L."/>
            <person name="Teles M."/>
            <person name="MacKenzie S."/>
            <person name="Amaro C."/>
        </authorList>
    </citation>
    <scope>NUCLEOTIDE SEQUENCE</scope>
</reference>
<dbReference type="AlphaFoldDB" id="A0A0E9RUP3"/>
<organism evidence="1">
    <name type="scientific">Anguilla anguilla</name>
    <name type="common">European freshwater eel</name>
    <name type="synonym">Muraena anguilla</name>
    <dbReference type="NCBI Taxonomy" id="7936"/>
    <lineage>
        <taxon>Eukaryota</taxon>
        <taxon>Metazoa</taxon>
        <taxon>Chordata</taxon>
        <taxon>Craniata</taxon>
        <taxon>Vertebrata</taxon>
        <taxon>Euteleostomi</taxon>
        <taxon>Actinopterygii</taxon>
        <taxon>Neopterygii</taxon>
        <taxon>Teleostei</taxon>
        <taxon>Anguilliformes</taxon>
        <taxon>Anguillidae</taxon>
        <taxon>Anguilla</taxon>
    </lineage>
</organism>
<evidence type="ECO:0000313" key="1">
    <source>
        <dbReference type="EMBL" id="JAH32819.1"/>
    </source>
</evidence>
<dbReference type="EMBL" id="GBXM01075758">
    <property type="protein sequence ID" value="JAH32819.1"/>
    <property type="molecule type" value="Transcribed_RNA"/>
</dbReference>
<name>A0A0E9RUP3_ANGAN</name>
<reference evidence="1" key="1">
    <citation type="submission" date="2014-11" db="EMBL/GenBank/DDBJ databases">
        <authorList>
            <person name="Amaro Gonzalez C."/>
        </authorList>
    </citation>
    <scope>NUCLEOTIDE SEQUENCE</scope>
</reference>
<accession>A0A0E9RUP3</accession>
<proteinExistence type="predicted"/>
<sequence>MLKDKVPRVVCNAITLKETNPFSVLPCQPLISYQRNSGPAPP</sequence>